<feature type="transmembrane region" description="Helical" evidence="1">
    <location>
        <begin position="213"/>
        <end position="233"/>
    </location>
</feature>
<sequence length="339" mass="36942">MTIRKVDLRYFTIALVPISIFWMHGVISDHIFATDLAVPSAILQEGRHWLEAAGRFRFIAATWFFGALALLAVALVIRDIAGPISRATRIAAIGTLLFILYLAMTPTIEQNASPDAPHVYHRLGADLFESALSRGNLPGCSGPQDMWLLGRCGEIPVISLLNRVLDIINGLAGLGVGALIVGMILCLERGGGNTREEEAAQLAQNLVRMRRQLYLSSLILTFGMFFATSWMYWPLPLVMEAERNAYGTVVLASALFTGTYFCLLILSFYLPVALVLDGRINRLAQSAAQVSDEGERTDVDDWMEARGLKFSTSDHLRAGFAVTAPILAAFAGGISPIAL</sequence>
<evidence type="ECO:0000313" key="2">
    <source>
        <dbReference type="EMBL" id="SMC86041.1"/>
    </source>
</evidence>
<feature type="transmembrane region" description="Helical" evidence="1">
    <location>
        <begin position="167"/>
        <end position="187"/>
    </location>
</feature>
<evidence type="ECO:0000256" key="1">
    <source>
        <dbReference type="SAM" id="Phobius"/>
    </source>
</evidence>
<accession>A0A1W2CLI3</accession>
<keyword evidence="1" id="KW-0472">Membrane</keyword>
<dbReference type="AlphaFoldDB" id="A0A1W2CLI3"/>
<feature type="transmembrane region" description="Helical" evidence="1">
    <location>
        <begin position="7"/>
        <end position="27"/>
    </location>
</feature>
<dbReference type="Proteomes" id="UP000192330">
    <property type="component" value="Unassembled WGS sequence"/>
</dbReference>
<feature type="transmembrane region" description="Helical" evidence="1">
    <location>
        <begin position="56"/>
        <end position="77"/>
    </location>
</feature>
<dbReference type="EMBL" id="FWYD01000008">
    <property type="protein sequence ID" value="SMC86041.1"/>
    <property type="molecule type" value="Genomic_DNA"/>
</dbReference>
<feature type="transmembrane region" description="Helical" evidence="1">
    <location>
        <begin position="89"/>
        <end position="108"/>
    </location>
</feature>
<keyword evidence="1" id="KW-0812">Transmembrane</keyword>
<feature type="transmembrane region" description="Helical" evidence="1">
    <location>
        <begin position="245"/>
        <end position="276"/>
    </location>
</feature>
<organism evidence="2 3">
    <name type="scientific">Primorskyibacter flagellatus</name>
    <dbReference type="NCBI Taxonomy" id="1387277"/>
    <lineage>
        <taxon>Bacteria</taxon>
        <taxon>Pseudomonadati</taxon>
        <taxon>Pseudomonadota</taxon>
        <taxon>Alphaproteobacteria</taxon>
        <taxon>Rhodobacterales</taxon>
        <taxon>Roseobacteraceae</taxon>
        <taxon>Primorskyibacter</taxon>
    </lineage>
</organism>
<proteinExistence type="predicted"/>
<gene>
    <name evidence="2" type="ORF">SAMN06295998_10862</name>
</gene>
<feature type="transmembrane region" description="Helical" evidence="1">
    <location>
        <begin position="316"/>
        <end position="338"/>
    </location>
</feature>
<evidence type="ECO:0000313" key="3">
    <source>
        <dbReference type="Proteomes" id="UP000192330"/>
    </source>
</evidence>
<protein>
    <submittedName>
        <fullName evidence="2">Uncharacterized protein</fullName>
    </submittedName>
</protein>
<keyword evidence="3" id="KW-1185">Reference proteome</keyword>
<name>A0A1W2CLI3_9RHOB</name>
<reference evidence="2 3" key="1">
    <citation type="submission" date="2017-04" db="EMBL/GenBank/DDBJ databases">
        <authorList>
            <person name="Afonso C.L."/>
            <person name="Miller P.J."/>
            <person name="Scott M.A."/>
            <person name="Spackman E."/>
            <person name="Goraichik I."/>
            <person name="Dimitrov K.M."/>
            <person name="Suarez D.L."/>
            <person name="Swayne D.E."/>
        </authorList>
    </citation>
    <scope>NUCLEOTIDE SEQUENCE [LARGE SCALE GENOMIC DNA]</scope>
    <source>
        <strain evidence="2 3">CGMCC 1.12644</strain>
    </source>
</reference>
<keyword evidence="1" id="KW-1133">Transmembrane helix</keyword>